<dbReference type="RefSeq" id="XP_024323230.1">
    <property type="nucleotide sequence ID" value="XM_024468871.1"/>
</dbReference>
<name>A0A177AA20_9PEZI</name>
<dbReference type="OrthoDB" id="185373at2759"/>
<comment type="similarity">
    <text evidence="1">Belongs to the CCM1 family.</text>
</comment>
<evidence type="ECO:0000256" key="2">
    <source>
        <dbReference type="ARBA" id="ARBA00022737"/>
    </source>
</evidence>
<reference evidence="7" key="1">
    <citation type="submission" date="2016-03" db="EMBL/GenBank/DDBJ databases">
        <title>Updated assembly of Pseudogymnoascus destructans, the fungus causing white-nose syndrome of bats.</title>
        <authorList>
            <person name="Palmer J.M."/>
            <person name="Drees K.P."/>
            <person name="Foster J.T."/>
            <person name="Lindner D.L."/>
        </authorList>
    </citation>
    <scope>NUCLEOTIDE SEQUENCE [LARGE SCALE GENOMIC DNA]</scope>
    <source>
        <strain evidence="7">20631-21</strain>
    </source>
</reference>
<comment type="function">
    <text evidence="3">Regulates mitochondrial small subunit maturation by controlling 15S rRNA 5'-end processing. Localizes to the 5' precursor of the 15S rRNA in a position that is subsequently occupied by mS47 in the mature yeast mtSSU. Uses structure and sequence-specific RNA recognition, binding to a single-stranded region of the precursor and specifically recognizing bases -6 to -1. The exchange of Ccm1 for mS47 is coupled to the irreversible removal of precursor rRNA that is accompanied by conformational changes of the mitoribosomal proteins uS5m and mS26. These conformational changes signal completion of 5'-end rRNA processing through protection of the mature 5'-end of the 15S rRNA and stabilization of mS47. The removal of the 5' precursor together with the dissociation of Ccm1 may be catalyzed by the 5'-3' exoribonuclease Pet127. Involved in the specific removal of group I introns in mitochondrial encoded transcripts.</text>
</comment>
<keyword evidence="2" id="KW-0677">Repeat</keyword>
<dbReference type="AlphaFoldDB" id="A0A177AA20"/>
<feature type="region of interest" description="Disordered" evidence="6">
    <location>
        <begin position="38"/>
        <end position="69"/>
    </location>
</feature>
<dbReference type="InterPro" id="IPR002885">
    <property type="entry name" value="PPR_rpt"/>
</dbReference>
<sequence>MNGSHICTTCRRKISAKAFQKYPSTQWISRATFISLSAPQVPKPTPSERPPHKNEDSNTSNRPRWSNNVPNVEASRAKAHGDLLEELFVDGLNRTSGNGATATLRPNTASLELYEQVEKLMEMLNNPSTPIPAMWALFTQICPKARPKGSQTPYSLHFAAKSLLRKLLTARQQSDVASGIPGVSEIAKTYASLGILEPKVWKPMLETFFTKESAEKLHVDGDRIAEDLLETWRIILSLGHNSSKAFIDIEPRAKWSPPALNPARVRRAMLERGIEQCFALLLPKSRNKLFHGLPASAIITCAMLTDSRLSHPIRSAANHPFIKAIAEVIAMAQITAGELDQYVRTQNVSHSVDLNDRWPSIIEQARSIANTPAPSMEIPRGGTDKTFRRLVTNKETRVFRLLHRALAARDLDTAEKLWSEVQSWPVENNGNKGHNILTTALKSSAPSAELCNQFISTFMALYKERAVDVWNFMIQSGLRPTVLTWHAMLEGCKTSRDSQSLLAIWSKLIDSDTAPDVECWTTLISGLMYCGDLEGGLRAFVEMRKVWEKAAKRHVAQAGQSIDIKSLGDVNGVVKPTIAIINATIAGLLRKNRTDIASQVLATGGEMGITPDNITYNTMLRSLVRNKDDRAITNLLGQMQTQGVQGDVATFTIILENALSDAKNQSPQELIEIINNLFAQMDASAVKPNQQTYAAIINSVLRRASDFEFVAPVNFVMAHMSKKGLQPSAHIHTMLVDFYFKQSEPKLDLIGLLLDQMIKGNAMRDHIFWDRVIEGYCYVGDTVRALQYLRQTQKEGFMAGYQALDMLIHSLVRNNEVGLAKELVKNTRVQRGGPPEPDARGVDGQHQFWNSAAEMGLMEELSV</sequence>
<evidence type="ECO:0000256" key="1">
    <source>
        <dbReference type="ARBA" id="ARBA00006192"/>
    </source>
</evidence>
<dbReference type="Proteomes" id="UP000077154">
    <property type="component" value="Unassembled WGS sequence"/>
</dbReference>
<dbReference type="Gene3D" id="1.25.40.10">
    <property type="entry name" value="Tetratricopeptide repeat domain"/>
    <property type="match status" value="3"/>
</dbReference>
<organism evidence="7">
    <name type="scientific">Pseudogymnoascus destructans</name>
    <dbReference type="NCBI Taxonomy" id="655981"/>
    <lineage>
        <taxon>Eukaryota</taxon>
        <taxon>Fungi</taxon>
        <taxon>Dikarya</taxon>
        <taxon>Ascomycota</taxon>
        <taxon>Pezizomycotina</taxon>
        <taxon>Leotiomycetes</taxon>
        <taxon>Thelebolales</taxon>
        <taxon>Thelebolaceae</taxon>
        <taxon>Pseudogymnoascus</taxon>
    </lineage>
</organism>
<evidence type="ECO:0000256" key="5">
    <source>
        <dbReference type="PROSITE-ProRule" id="PRU00708"/>
    </source>
</evidence>
<dbReference type="PROSITE" id="PS51375">
    <property type="entry name" value="PPR"/>
    <property type="match status" value="1"/>
</dbReference>
<evidence type="ECO:0000256" key="4">
    <source>
        <dbReference type="ARBA" id="ARBA00044511"/>
    </source>
</evidence>
<protein>
    <recommendedName>
        <fullName evidence="8">Pentacotripeptide-repeat region of PRORP domain-containing protein</fullName>
    </recommendedName>
</protein>
<feature type="repeat" description="PPR" evidence="5">
    <location>
        <begin position="612"/>
        <end position="646"/>
    </location>
</feature>
<dbReference type="Pfam" id="PF13041">
    <property type="entry name" value="PPR_2"/>
    <property type="match status" value="1"/>
</dbReference>
<proteinExistence type="inferred from homology"/>
<dbReference type="VEuPathDB" id="FungiDB:GMDG_00308"/>
<feature type="compositionally biased region" description="Polar residues" evidence="6">
    <location>
        <begin position="57"/>
        <end position="69"/>
    </location>
</feature>
<dbReference type="Pfam" id="PF01535">
    <property type="entry name" value="PPR"/>
    <property type="match status" value="1"/>
</dbReference>
<dbReference type="EMBL" id="KV441398">
    <property type="protein sequence ID" value="OAF57944.1"/>
    <property type="molecule type" value="Genomic_DNA"/>
</dbReference>
<dbReference type="NCBIfam" id="TIGR00756">
    <property type="entry name" value="PPR"/>
    <property type="match status" value="1"/>
</dbReference>
<dbReference type="InterPro" id="IPR011990">
    <property type="entry name" value="TPR-like_helical_dom_sf"/>
</dbReference>
<gene>
    <name evidence="7" type="ORF">VC83_05249</name>
</gene>
<evidence type="ECO:0000313" key="7">
    <source>
        <dbReference type="EMBL" id="OAF57944.1"/>
    </source>
</evidence>
<dbReference type="PANTHER" id="PTHR47936">
    <property type="entry name" value="PPR_LONG DOMAIN-CONTAINING PROTEIN"/>
    <property type="match status" value="1"/>
</dbReference>
<dbReference type="eggNOG" id="KOG4197">
    <property type="taxonomic scope" value="Eukaryota"/>
</dbReference>
<dbReference type="GO" id="GO:0031930">
    <property type="term" value="P:mitochondria-nucleus signaling pathway"/>
    <property type="evidence" value="ECO:0007669"/>
    <property type="project" value="TreeGrafter"/>
</dbReference>
<comment type="subunit">
    <text evidence="4">Binds to mitochondrial small subunit 15S rRNA.</text>
</comment>
<evidence type="ECO:0008006" key="8">
    <source>
        <dbReference type="Google" id="ProtNLM"/>
    </source>
</evidence>
<accession>A0A177AA20</accession>
<evidence type="ECO:0000256" key="6">
    <source>
        <dbReference type="SAM" id="MobiDB-lite"/>
    </source>
</evidence>
<dbReference type="GeneID" id="36288315"/>
<dbReference type="PANTHER" id="PTHR47936:SF1">
    <property type="entry name" value="PENTATRICOPEPTIDE REPEAT-CONTAINING PROTEIN GUN1, CHLOROPLASTIC"/>
    <property type="match status" value="1"/>
</dbReference>
<evidence type="ECO:0000256" key="3">
    <source>
        <dbReference type="ARBA" id="ARBA00044493"/>
    </source>
</evidence>